<organism evidence="1 2">
    <name type="scientific">Rhizophagus irregularis (strain DAOM 181602 / DAOM 197198 / MUCL 43194)</name>
    <name type="common">Arbuscular mycorrhizal fungus</name>
    <name type="synonym">Glomus intraradices</name>
    <dbReference type="NCBI Taxonomy" id="747089"/>
    <lineage>
        <taxon>Eukaryota</taxon>
        <taxon>Fungi</taxon>
        <taxon>Fungi incertae sedis</taxon>
        <taxon>Mucoromycota</taxon>
        <taxon>Glomeromycotina</taxon>
        <taxon>Glomeromycetes</taxon>
        <taxon>Glomerales</taxon>
        <taxon>Glomeraceae</taxon>
        <taxon>Rhizophagus</taxon>
    </lineage>
</organism>
<accession>A0A2P4QG19</accession>
<reference evidence="1 2" key="1">
    <citation type="journal article" date="2013" name="Proc. Natl. Acad. Sci. U.S.A.">
        <title>Genome of an arbuscular mycorrhizal fungus provides insight into the oldest plant symbiosis.</title>
        <authorList>
            <person name="Tisserant E."/>
            <person name="Malbreil M."/>
            <person name="Kuo A."/>
            <person name="Kohler A."/>
            <person name="Symeonidi A."/>
            <person name="Balestrini R."/>
            <person name="Charron P."/>
            <person name="Duensing N."/>
            <person name="Frei Dit Frey N."/>
            <person name="Gianinazzi-Pearson V."/>
            <person name="Gilbert L.B."/>
            <person name="Handa Y."/>
            <person name="Herr J.R."/>
            <person name="Hijri M."/>
            <person name="Koul R."/>
            <person name="Kawaguchi M."/>
            <person name="Krajinski F."/>
            <person name="Lammers P.J."/>
            <person name="Masclaux F.G."/>
            <person name="Murat C."/>
            <person name="Morin E."/>
            <person name="Ndikumana S."/>
            <person name="Pagni M."/>
            <person name="Petitpierre D."/>
            <person name="Requena N."/>
            <person name="Rosikiewicz P."/>
            <person name="Riley R."/>
            <person name="Saito K."/>
            <person name="San Clemente H."/>
            <person name="Shapiro H."/>
            <person name="van Tuinen D."/>
            <person name="Becard G."/>
            <person name="Bonfante P."/>
            <person name="Paszkowski U."/>
            <person name="Shachar-Hill Y.Y."/>
            <person name="Tuskan G.A."/>
            <person name="Young P.W."/>
            <person name="Sanders I.R."/>
            <person name="Henrissat B."/>
            <person name="Rensing S.A."/>
            <person name="Grigoriev I.V."/>
            <person name="Corradi N."/>
            <person name="Roux C."/>
            <person name="Martin F."/>
        </authorList>
    </citation>
    <scope>NUCLEOTIDE SEQUENCE [LARGE SCALE GENOMIC DNA]</scope>
    <source>
        <strain evidence="1 2">DAOM 197198</strain>
    </source>
</reference>
<reference evidence="1 2" key="2">
    <citation type="journal article" date="2018" name="New Phytol.">
        <title>High intraspecific genome diversity in the model arbuscular mycorrhizal symbiont Rhizophagus irregularis.</title>
        <authorList>
            <person name="Chen E.C.H."/>
            <person name="Morin E."/>
            <person name="Beaudet D."/>
            <person name="Noel J."/>
            <person name="Yildirir G."/>
            <person name="Ndikumana S."/>
            <person name="Charron P."/>
            <person name="St-Onge C."/>
            <person name="Giorgi J."/>
            <person name="Kruger M."/>
            <person name="Marton T."/>
            <person name="Ropars J."/>
            <person name="Grigoriev I.V."/>
            <person name="Hainaut M."/>
            <person name="Henrissat B."/>
            <person name="Roux C."/>
            <person name="Martin F."/>
            <person name="Corradi N."/>
        </authorList>
    </citation>
    <scope>NUCLEOTIDE SEQUENCE [LARGE SCALE GENOMIC DNA]</scope>
    <source>
        <strain evidence="1 2">DAOM 197198</strain>
    </source>
</reference>
<feature type="non-terminal residue" evidence="1">
    <location>
        <position position="279"/>
    </location>
</feature>
<keyword evidence="2" id="KW-1185">Reference proteome</keyword>
<name>A0A2P4QG19_RHIID</name>
<evidence type="ECO:0000313" key="2">
    <source>
        <dbReference type="Proteomes" id="UP000018888"/>
    </source>
</evidence>
<dbReference type="InterPro" id="IPR031248">
    <property type="entry name" value="RNF213"/>
</dbReference>
<comment type="caution">
    <text evidence="1">The sequence shown here is derived from an EMBL/GenBank/DDBJ whole genome shotgun (WGS) entry which is preliminary data.</text>
</comment>
<dbReference type="GO" id="GO:0016887">
    <property type="term" value="F:ATP hydrolysis activity"/>
    <property type="evidence" value="ECO:0007669"/>
    <property type="project" value="InterPro"/>
</dbReference>
<dbReference type="GO" id="GO:0004842">
    <property type="term" value="F:ubiquitin-protein transferase activity"/>
    <property type="evidence" value="ECO:0007669"/>
    <property type="project" value="InterPro"/>
</dbReference>
<evidence type="ECO:0000313" key="1">
    <source>
        <dbReference type="EMBL" id="POG76574.1"/>
    </source>
</evidence>
<dbReference type="PANTHER" id="PTHR22605:SF1">
    <property type="entry name" value="RZ-TYPE DOMAIN-CONTAINING PROTEIN"/>
    <property type="match status" value="1"/>
</dbReference>
<dbReference type="Proteomes" id="UP000018888">
    <property type="component" value="Unassembled WGS sequence"/>
</dbReference>
<dbReference type="PANTHER" id="PTHR22605">
    <property type="entry name" value="RZ-TYPE DOMAIN-CONTAINING PROTEIN"/>
    <property type="match status" value="1"/>
</dbReference>
<dbReference type="AlphaFoldDB" id="A0A2P4QG19"/>
<gene>
    <name evidence="1" type="ORF">GLOIN_2v1555609</name>
</gene>
<dbReference type="EMBL" id="AUPC02000049">
    <property type="protein sequence ID" value="POG76574.1"/>
    <property type="molecule type" value="Genomic_DNA"/>
</dbReference>
<sequence>MKNLINGVDEHSDTRLIQEDTVSSLIQVKQCLLPLMNKTNLTLDRFLKDLNEIVDKNPSLASKLTLCNSNSMALQNMYKTISNRGEVTKEKIQNAVNIGTYYFIKEEKEDECILTLKYYSKSSKSESNYDINALQDLRGRALLISKPGGSYDSNGQIDNTKSIMEDFVSQFDIAQNIVNIMNKLTQLGHFGYRKYNESVKGTNRLRLISEKLKKELELWENIVDRAQENCYYLTFYPAKHILAFYDFYTKEKQPHISEICQTLVSFVNRKARLQKSQGF</sequence>
<proteinExistence type="predicted"/>
<protein>
    <submittedName>
        <fullName evidence="1">Uncharacterized protein</fullName>
    </submittedName>
</protein>